<dbReference type="EMBL" id="SNWI01000001">
    <property type="protein sequence ID" value="TDO04808.1"/>
    <property type="molecule type" value="Genomic_DNA"/>
</dbReference>
<dbReference type="Pfam" id="PF12728">
    <property type="entry name" value="HTH_17"/>
    <property type="match status" value="1"/>
</dbReference>
<name>A0A4R6HA61_9BACT</name>
<accession>A0A4R6HA61</accession>
<proteinExistence type="predicted"/>
<dbReference type="PANTHER" id="PTHR34585">
    <property type="match status" value="1"/>
</dbReference>
<sequence>MELISMDIRVFNALSDRVENMERTAEILYRRQDDLGLKRWLDNQDVCEMLGITKRTLQKYRERKLIPYAIFRHKVFYKLEDVEAMLQSSHHPNTRRP</sequence>
<dbReference type="InterPro" id="IPR041657">
    <property type="entry name" value="HTH_17"/>
</dbReference>
<dbReference type="InterPro" id="IPR009061">
    <property type="entry name" value="DNA-bd_dom_put_sf"/>
</dbReference>
<evidence type="ECO:0000313" key="3">
    <source>
        <dbReference type="Proteomes" id="UP000294848"/>
    </source>
</evidence>
<feature type="domain" description="Helix-turn-helix" evidence="1">
    <location>
        <begin position="40"/>
        <end position="88"/>
    </location>
</feature>
<protein>
    <submittedName>
        <fullName evidence="2">Helix-turn-helix protein</fullName>
    </submittedName>
</protein>
<dbReference type="RefSeq" id="WP_208111634.1">
    <property type="nucleotide sequence ID" value="NZ_SNWI01000001.1"/>
</dbReference>
<comment type="caution">
    <text evidence="2">The sequence shown here is derived from an EMBL/GenBank/DDBJ whole genome shotgun (WGS) entry which is preliminary data.</text>
</comment>
<dbReference type="PANTHER" id="PTHR34585:SF22">
    <property type="entry name" value="HELIX-TURN-HELIX DOMAIN-CONTAINING PROTEIN"/>
    <property type="match status" value="1"/>
</dbReference>
<reference evidence="2 3" key="1">
    <citation type="submission" date="2019-03" db="EMBL/GenBank/DDBJ databases">
        <title>Freshwater and sediment microbial communities from various areas in North America, analyzing microbe dynamics in response to fracking.</title>
        <authorList>
            <person name="Lamendella R."/>
        </authorList>
    </citation>
    <scope>NUCLEOTIDE SEQUENCE [LARGE SCALE GENOMIC DNA]</scope>
    <source>
        <strain evidence="2 3">114D</strain>
    </source>
</reference>
<evidence type="ECO:0000313" key="2">
    <source>
        <dbReference type="EMBL" id="TDO04808.1"/>
    </source>
</evidence>
<evidence type="ECO:0000259" key="1">
    <source>
        <dbReference type="Pfam" id="PF12728"/>
    </source>
</evidence>
<organism evidence="2 3">
    <name type="scientific">Sunxiuqinia elliptica</name>
    <dbReference type="NCBI Taxonomy" id="655355"/>
    <lineage>
        <taxon>Bacteria</taxon>
        <taxon>Pseudomonadati</taxon>
        <taxon>Bacteroidota</taxon>
        <taxon>Bacteroidia</taxon>
        <taxon>Marinilabiliales</taxon>
        <taxon>Prolixibacteraceae</taxon>
        <taxon>Sunxiuqinia</taxon>
    </lineage>
</organism>
<dbReference type="Proteomes" id="UP000294848">
    <property type="component" value="Unassembled WGS sequence"/>
</dbReference>
<gene>
    <name evidence="2" type="ORF">DET52_101156</name>
</gene>
<dbReference type="SUPFAM" id="SSF46955">
    <property type="entry name" value="Putative DNA-binding domain"/>
    <property type="match status" value="1"/>
</dbReference>
<dbReference type="AlphaFoldDB" id="A0A4R6HA61"/>